<dbReference type="CDD" id="cd01949">
    <property type="entry name" value="GGDEF"/>
    <property type="match status" value="1"/>
</dbReference>
<dbReference type="PROSITE" id="PS50887">
    <property type="entry name" value="GGDEF"/>
    <property type="match status" value="1"/>
</dbReference>
<protein>
    <submittedName>
        <fullName evidence="3">GGDEF domain-containing protein</fullName>
    </submittedName>
</protein>
<dbReference type="EMBL" id="JAHHIF010000011">
    <property type="protein sequence ID" value="MBW4544931.1"/>
    <property type="molecule type" value="Genomic_DNA"/>
</dbReference>
<feature type="domain" description="GGDEF" evidence="2">
    <location>
        <begin position="157"/>
        <end position="287"/>
    </location>
</feature>
<dbReference type="Gene3D" id="3.30.70.270">
    <property type="match status" value="1"/>
</dbReference>
<feature type="transmembrane region" description="Helical" evidence="1">
    <location>
        <begin position="26"/>
        <end position="53"/>
    </location>
</feature>
<feature type="transmembrane region" description="Helical" evidence="1">
    <location>
        <begin position="94"/>
        <end position="114"/>
    </location>
</feature>
<evidence type="ECO:0000259" key="2">
    <source>
        <dbReference type="PROSITE" id="PS50887"/>
    </source>
</evidence>
<feature type="transmembrane region" description="Helical" evidence="1">
    <location>
        <begin position="65"/>
        <end position="82"/>
    </location>
</feature>
<keyword evidence="1" id="KW-0472">Membrane</keyword>
<dbReference type="InterPro" id="IPR000160">
    <property type="entry name" value="GGDEF_dom"/>
</dbReference>
<dbReference type="InterPro" id="IPR050469">
    <property type="entry name" value="Diguanylate_Cyclase"/>
</dbReference>
<evidence type="ECO:0000313" key="3">
    <source>
        <dbReference type="EMBL" id="MBW4544931.1"/>
    </source>
</evidence>
<dbReference type="SUPFAM" id="SSF55073">
    <property type="entry name" value="Nucleotide cyclase"/>
    <property type="match status" value="1"/>
</dbReference>
<accession>A0A951PKG7</accession>
<dbReference type="InterPro" id="IPR043128">
    <property type="entry name" value="Rev_trsase/Diguanyl_cyclase"/>
</dbReference>
<reference evidence="3" key="2">
    <citation type="journal article" date="2022" name="Microbiol. Resour. Announc.">
        <title>Metagenome Sequencing to Explore Phylogenomics of Terrestrial Cyanobacteria.</title>
        <authorList>
            <person name="Ward R.D."/>
            <person name="Stajich J.E."/>
            <person name="Johansen J.R."/>
            <person name="Huntemann M."/>
            <person name="Clum A."/>
            <person name="Foster B."/>
            <person name="Foster B."/>
            <person name="Roux S."/>
            <person name="Palaniappan K."/>
            <person name="Varghese N."/>
            <person name="Mukherjee S."/>
            <person name="Reddy T.B.K."/>
            <person name="Daum C."/>
            <person name="Copeland A."/>
            <person name="Chen I.A."/>
            <person name="Ivanova N.N."/>
            <person name="Kyrpides N.C."/>
            <person name="Shapiro N."/>
            <person name="Eloe-Fadrosh E.A."/>
            <person name="Pietrasiak N."/>
        </authorList>
    </citation>
    <scope>NUCLEOTIDE SEQUENCE</scope>
    <source>
        <strain evidence="3">CPER-KK1</strain>
    </source>
</reference>
<name>A0A951PKG7_9CYAN</name>
<dbReference type="PANTHER" id="PTHR45138">
    <property type="entry name" value="REGULATORY COMPONENTS OF SENSORY TRANSDUCTION SYSTEM"/>
    <property type="match status" value="1"/>
</dbReference>
<reference evidence="3" key="1">
    <citation type="submission" date="2021-05" db="EMBL/GenBank/DDBJ databases">
        <authorList>
            <person name="Pietrasiak N."/>
            <person name="Ward R."/>
            <person name="Stajich J.E."/>
            <person name="Kurbessoian T."/>
        </authorList>
    </citation>
    <scope>NUCLEOTIDE SEQUENCE</scope>
    <source>
        <strain evidence="3">CPER-KK1</strain>
    </source>
</reference>
<evidence type="ECO:0000313" key="4">
    <source>
        <dbReference type="Proteomes" id="UP000753908"/>
    </source>
</evidence>
<organism evidence="3 4">
    <name type="scientific">Symplocastrum torsivum CPER-KK1</name>
    <dbReference type="NCBI Taxonomy" id="450513"/>
    <lineage>
        <taxon>Bacteria</taxon>
        <taxon>Bacillati</taxon>
        <taxon>Cyanobacteriota</taxon>
        <taxon>Cyanophyceae</taxon>
        <taxon>Oscillatoriophycideae</taxon>
        <taxon>Oscillatoriales</taxon>
        <taxon>Microcoleaceae</taxon>
        <taxon>Symplocastrum</taxon>
    </lineage>
</organism>
<gene>
    <name evidence="3" type="ORF">KME25_10875</name>
</gene>
<dbReference type="GO" id="GO:0052621">
    <property type="term" value="F:diguanylate cyclase activity"/>
    <property type="evidence" value="ECO:0007669"/>
    <property type="project" value="TreeGrafter"/>
</dbReference>
<keyword evidence="1" id="KW-1133">Transmembrane helix</keyword>
<dbReference type="AlphaFoldDB" id="A0A951PKG7"/>
<dbReference type="Proteomes" id="UP000753908">
    <property type="component" value="Unassembled WGS sequence"/>
</dbReference>
<proteinExistence type="predicted"/>
<sequence>MDIFRMVGKKVKVYFENNHKIVPTTWGAILFSLIGGIDSLIIPEISLSFFYLLPISFVTWFVKKEAGIITAFASVIAIFSLNNNHQPNGSALLSSYWENTIILMFFLTVCYLVFELRAAKEREKEIARIDHITGLANKRLFFELARLEVKKSIRYRHPLTVIDIDIDDFTSIYDKLGQSIGNKLLQIVAETLKDSIRETDIMGRIGSDEFVILLPGSGYEPAQIVANRVQKQLREAMETHKWSVTFSIGAVTFINPPNSVEAMIQRADHLMYLVKNNGKNQLKHIVSI</sequence>
<dbReference type="NCBIfam" id="TIGR00254">
    <property type="entry name" value="GGDEF"/>
    <property type="match status" value="1"/>
</dbReference>
<dbReference type="Pfam" id="PF00990">
    <property type="entry name" value="GGDEF"/>
    <property type="match status" value="1"/>
</dbReference>
<keyword evidence="1" id="KW-0812">Transmembrane</keyword>
<comment type="caution">
    <text evidence="3">The sequence shown here is derived from an EMBL/GenBank/DDBJ whole genome shotgun (WGS) entry which is preliminary data.</text>
</comment>
<dbReference type="InterPro" id="IPR029787">
    <property type="entry name" value="Nucleotide_cyclase"/>
</dbReference>
<dbReference type="PANTHER" id="PTHR45138:SF9">
    <property type="entry name" value="DIGUANYLATE CYCLASE DGCM-RELATED"/>
    <property type="match status" value="1"/>
</dbReference>
<evidence type="ECO:0000256" key="1">
    <source>
        <dbReference type="SAM" id="Phobius"/>
    </source>
</evidence>
<dbReference type="SMART" id="SM00267">
    <property type="entry name" value="GGDEF"/>
    <property type="match status" value="1"/>
</dbReference>